<name>A0ACC2UDN1_9FUNG</name>
<keyword evidence="2" id="KW-1185">Reference proteome</keyword>
<sequence>MNLWFTNLFSYLFLIIFFLHTPQFQYPSTGIDSQTPVDKTKAFDYYCPPNAPFGPVHFNEYPANLDHKPWTLEDLQWFTLPNAPKEPYQILCDSKAITIHLLIFKGKYNDPSAYLVSMKPPCGAPGHQSPSVSWIVARDWLEGVVIL</sequence>
<accession>A0ACC2UDN1</accession>
<evidence type="ECO:0000313" key="2">
    <source>
        <dbReference type="Proteomes" id="UP001165960"/>
    </source>
</evidence>
<comment type="caution">
    <text evidence="1">The sequence shown here is derived from an EMBL/GenBank/DDBJ whole genome shotgun (WGS) entry which is preliminary data.</text>
</comment>
<proteinExistence type="predicted"/>
<reference evidence="1" key="1">
    <citation type="submission" date="2022-04" db="EMBL/GenBank/DDBJ databases">
        <title>Genome of the entomopathogenic fungus Entomophthora muscae.</title>
        <authorList>
            <person name="Elya C."/>
            <person name="Lovett B.R."/>
            <person name="Lee E."/>
            <person name="Macias A.M."/>
            <person name="Hajek A.E."/>
            <person name="De Bivort B.L."/>
            <person name="Kasson M.T."/>
            <person name="De Fine Licht H.H."/>
            <person name="Stajich J.E."/>
        </authorList>
    </citation>
    <scope>NUCLEOTIDE SEQUENCE</scope>
    <source>
        <strain evidence="1">Berkeley</strain>
    </source>
</reference>
<gene>
    <name evidence="1" type="ORF">DSO57_1020140</name>
</gene>
<dbReference type="EMBL" id="QTSX02000803">
    <property type="protein sequence ID" value="KAJ9084831.1"/>
    <property type="molecule type" value="Genomic_DNA"/>
</dbReference>
<protein>
    <submittedName>
        <fullName evidence="1">Uncharacterized protein</fullName>
    </submittedName>
</protein>
<evidence type="ECO:0000313" key="1">
    <source>
        <dbReference type="EMBL" id="KAJ9084831.1"/>
    </source>
</evidence>
<dbReference type="Proteomes" id="UP001165960">
    <property type="component" value="Unassembled WGS sequence"/>
</dbReference>
<organism evidence="1 2">
    <name type="scientific">Entomophthora muscae</name>
    <dbReference type="NCBI Taxonomy" id="34485"/>
    <lineage>
        <taxon>Eukaryota</taxon>
        <taxon>Fungi</taxon>
        <taxon>Fungi incertae sedis</taxon>
        <taxon>Zoopagomycota</taxon>
        <taxon>Entomophthoromycotina</taxon>
        <taxon>Entomophthoromycetes</taxon>
        <taxon>Entomophthorales</taxon>
        <taxon>Entomophthoraceae</taxon>
        <taxon>Entomophthora</taxon>
    </lineage>
</organism>